<dbReference type="EMBL" id="CP002475">
    <property type="protein sequence ID" value="ADW02248.1"/>
    <property type="molecule type" value="Genomic_DNA"/>
</dbReference>
<accession>A0A8D3WCU3</accession>
<protein>
    <recommendedName>
        <fullName evidence="4">Lipoprotein</fullName>
    </recommendedName>
</protein>
<evidence type="ECO:0008006" key="4">
    <source>
        <dbReference type="Google" id="ProtNLM"/>
    </source>
</evidence>
<dbReference type="AlphaFoldDB" id="A0A8D3WCU3"/>
<evidence type="ECO:0000313" key="2">
    <source>
        <dbReference type="EMBL" id="ADW02248.1"/>
    </source>
</evidence>
<gene>
    <name evidence="2" type="ordered locus">Sfla_0787</name>
</gene>
<keyword evidence="1" id="KW-0732">Signal</keyword>
<feature type="signal peptide" evidence="1">
    <location>
        <begin position="1"/>
        <end position="27"/>
    </location>
</feature>
<name>A0A8D3WCU3_STRFA</name>
<dbReference type="PROSITE" id="PS51257">
    <property type="entry name" value="PROKAR_LIPOPROTEIN"/>
    <property type="match status" value="1"/>
</dbReference>
<dbReference type="Proteomes" id="UP000002066">
    <property type="component" value="Chromosome"/>
</dbReference>
<sequence>MSVVRKLSGAGAAVLLVATAVGCTASARPGEPTTPAGAPEVRTDAARLATCVELPGKPERVRWRVRTLGIVDGRAPGPTDHQLEGVIWLVDGEAARLSAGGSWEPEPSGASVPEELSPTLGKAHGWTRDTALEDGAAEGAPHFLLNQGANALYVWALNPQCRS</sequence>
<evidence type="ECO:0000256" key="1">
    <source>
        <dbReference type="SAM" id="SignalP"/>
    </source>
</evidence>
<organism evidence="2 3">
    <name type="scientific">Streptomyces pratensis (strain ATCC 33331 / IAF-45CD)</name>
    <dbReference type="NCBI Taxonomy" id="591167"/>
    <lineage>
        <taxon>Bacteria</taxon>
        <taxon>Bacillati</taxon>
        <taxon>Actinomycetota</taxon>
        <taxon>Actinomycetes</taxon>
        <taxon>Kitasatosporales</taxon>
        <taxon>Streptomycetaceae</taxon>
        <taxon>Streptomyces</taxon>
    </lineage>
</organism>
<feature type="chain" id="PRO_5034814031" description="Lipoprotein" evidence="1">
    <location>
        <begin position="28"/>
        <end position="163"/>
    </location>
</feature>
<evidence type="ECO:0000313" key="3">
    <source>
        <dbReference type="Proteomes" id="UP000002066"/>
    </source>
</evidence>
<reference evidence="2 3" key="1">
    <citation type="submission" date="2011-01" db="EMBL/GenBank/DDBJ databases">
        <title>Complete sequence of chromosome of Streptomyces flavogriseus ATCC 33331.</title>
        <authorList>
            <consortium name="US DOE Joint Genome Institute"/>
            <person name="Lucas S."/>
            <person name="Copeland A."/>
            <person name="Lapidus A."/>
            <person name="Cheng J.-F."/>
            <person name="Goodwin L."/>
            <person name="Pitluck S."/>
            <person name="Davenport K."/>
            <person name="Detter J.C."/>
            <person name="Han C."/>
            <person name="Tapia R."/>
            <person name="Land M."/>
            <person name="Hauser L."/>
            <person name="Kyrpides N."/>
            <person name="Ivanova N."/>
            <person name="Ovchinnikova G."/>
            <person name="Pagani I."/>
            <person name="Brumm P."/>
            <person name="Mead D."/>
            <person name="Woyke T."/>
        </authorList>
    </citation>
    <scope>NUCLEOTIDE SEQUENCE [LARGE SCALE GENOMIC DNA]</scope>
    <source>
        <strain evidence="3">ATCC 33331 / IAF-45CD</strain>
    </source>
</reference>
<dbReference type="OrthoDB" id="4244485at2"/>
<dbReference type="KEGG" id="sfa:Sfla_0787"/>
<proteinExistence type="predicted"/>